<sequence>MIRLSDLKASFQDLKHLSKHERMVQVCGLLTAYFQQDNIQPIIVGG</sequence>
<dbReference type="RefSeq" id="WP_382398399.1">
    <property type="nucleotide sequence ID" value="NZ_JBHTNH010000007.1"/>
</dbReference>
<organism evidence="1 2">
    <name type="scientific">Lentibacillus salinarum</name>
    <dbReference type="NCBI Taxonomy" id="446820"/>
    <lineage>
        <taxon>Bacteria</taxon>
        <taxon>Bacillati</taxon>
        <taxon>Bacillota</taxon>
        <taxon>Bacilli</taxon>
        <taxon>Bacillales</taxon>
        <taxon>Bacillaceae</taxon>
        <taxon>Lentibacillus</taxon>
    </lineage>
</organism>
<evidence type="ECO:0000313" key="1">
    <source>
        <dbReference type="EMBL" id="MFD1361124.1"/>
    </source>
</evidence>
<accession>A0ABW3ZS87</accession>
<protein>
    <submittedName>
        <fullName evidence="1">Uncharacterized protein</fullName>
    </submittedName>
</protein>
<reference evidence="2" key="1">
    <citation type="journal article" date="2019" name="Int. J. Syst. Evol. Microbiol.">
        <title>The Global Catalogue of Microorganisms (GCM) 10K type strain sequencing project: providing services to taxonomists for standard genome sequencing and annotation.</title>
        <authorList>
            <consortium name="The Broad Institute Genomics Platform"/>
            <consortium name="The Broad Institute Genome Sequencing Center for Infectious Disease"/>
            <person name="Wu L."/>
            <person name="Ma J."/>
        </authorList>
    </citation>
    <scope>NUCLEOTIDE SEQUENCE [LARGE SCALE GENOMIC DNA]</scope>
    <source>
        <strain evidence="2">CCUG 54822</strain>
    </source>
</reference>
<keyword evidence="2" id="KW-1185">Reference proteome</keyword>
<dbReference type="Proteomes" id="UP001597178">
    <property type="component" value="Unassembled WGS sequence"/>
</dbReference>
<dbReference type="EMBL" id="JBHTNH010000007">
    <property type="protein sequence ID" value="MFD1361124.1"/>
    <property type="molecule type" value="Genomic_DNA"/>
</dbReference>
<evidence type="ECO:0000313" key="2">
    <source>
        <dbReference type="Proteomes" id="UP001597178"/>
    </source>
</evidence>
<name>A0ABW3ZS87_9BACI</name>
<gene>
    <name evidence="1" type="ORF">ACFQ4A_05495</name>
</gene>
<proteinExistence type="predicted"/>
<comment type="caution">
    <text evidence="1">The sequence shown here is derived from an EMBL/GenBank/DDBJ whole genome shotgun (WGS) entry which is preliminary data.</text>
</comment>